<accession>A0A4U5MCH5</accession>
<dbReference type="EMBL" id="AZBU02000008">
    <property type="protein sequence ID" value="TKR66826.1"/>
    <property type="molecule type" value="Genomic_DNA"/>
</dbReference>
<name>A0A4U5MCH5_STECR</name>
<reference evidence="3 4" key="1">
    <citation type="journal article" date="2015" name="Genome Biol.">
        <title>Comparative genomics of Steinernema reveals deeply conserved gene regulatory networks.</title>
        <authorList>
            <person name="Dillman A.R."/>
            <person name="Macchietto M."/>
            <person name="Porter C.F."/>
            <person name="Rogers A."/>
            <person name="Williams B."/>
            <person name="Antoshechkin I."/>
            <person name="Lee M.M."/>
            <person name="Goodwin Z."/>
            <person name="Lu X."/>
            <person name="Lewis E.E."/>
            <person name="Goodrich-Blair H."/>
            <person name="Stock S.P."/>
            <person name="Adams B.J."/>
            <person name="Sternberg P.W."/>
            <person name="Mortazavi A."/>
        </authorList>
    </citation>
    <scope>NUCLEOTIDE SEQUENCE [LARGE SCALE GENOMIC DNA]</scope>
    <source>
        <strain evidence="3 4">ALL</strain>
    </source>
</reference>
<reference evidence="3 4" key="2">
    <citation type="journal article" date="2019" name="G3 (Bethesda)">
        <title>Hybrid Assembly of the Genome of the Entomopathogenic Nematode Steinernema carpocapsae Identifies the X-Chromosome.</title>
        <authorList>
            <person name="Serra L."/>
            <person name="Macchietto M."/>
            <person name="Macias-Munoz A."/>
            <person name="McGill C.J."/>
            <person name="Rodriguez I.M."/>
            <person name="Rodriguez B."/>
            <person name="Murad R."/>
            <person name="Mortazavi A."/>
        </authorList>
    </citation>
    <scope>NUCLEOTIDE SEQUENCE [LARGE SCALE GENOMIC DNA]</scope>
    <source>
        <strain evidence="3 4">ALL</strain>
    </source>
</reference>
<dbReference type="OrthoDB" id="10572178at2759"/>
<feature type="compositionally biased region" description="Low complexity" evidence="1">
    <location>
        <begin position="17"/>
        <end position="28"/>
    </location>
</feature>
<keyword evidence="2" id="KW-1133">Transmembrane helix</keyword>
<proteinExistence type="predicted"/>
<feature type="compositionally biased region" description="Low complexity" evidence="1">
    <location>
        <begin position="35"/>
        <end position="46"/>
    </location>
</feature>
<keyword evidence="2" id="KW-0472">Membrane</keyword>
<comment type="caution">
    <text evidence="3">The sequence shown here is derived from an EMBL/GenBank/DDBJ whole genome shotgun (WGS) entry which is preliminary data.</text>
</comment>
<feature type="transmembrane region" description="Helical" evidence="2">
    <location>
        <begin position="80"/>
        <end position="100"/>
    </location>
</feature>
<keyword evidence="4" id="KW-1185">Reference proteome</keyword>
<evidence type="ECO:0000313" key="3">
    <source>
        <dbReference type="EMBL" id="TKR66826.1"/>
    </source>
</evidence>
<keyword evidence="2" id="KW-0812">Transmembrane</keyword>
<evidence type="ECO:0000256" key="1">
    <source>
        <dbReference type="SAM" id="MobiDB-lite"/>
    </source>
</evidence>
<evidence type="ECO:0000313" key="4">
    <source>
        <dbReference type="Proteomes" id="UP000298663"/>
    </source>
</evidence>
<organism evidence="3 4">
    <name type="scientific">Steinernema carpocapsae</name>
    <name type="common">Entomopathogenic nematode</name>
    <dbReference type="NCBI Taxonomy" id="34508"/>
    <lineage>
        <taxon>Eukaryota</taxon>
        <taxon>Metazoa</taxon>
        <taxon>Ecdysozoa</taxon>
        <taxon>Nematoda</taxon>
        <taxon>Chromadorea</taxon>
        <taxon>Rhabditida</taxon>
        <taxon>Tylenchina</taxon>
        <taxon>Panagrolaimomorpha</taxon>
        <taxon>Strongyloidoidea</taxon>
        <taxon>Steinernematidae</taxon>
        <taxon>Steinernema</taxon>
    </lineage>
</organism>
<feature type="region of interest" description="Disordered" evidence="1">
    <location>
        <begin position="1"/>
        <end position="46"/>
    </location>
</feature>
<feature type="transmembrane region" description="Helical" evidence="2">
    <location>
        <begin position="50"/>
        <end position="68"/>
    </location>
</feature>
<sequence length="113" mass="12428">MATVNSKMASRKRRRSANSASPQPQPSSEVEIYNSEATTQSSSQGQASSFVWYALIFVNIITILLSYANLTWMNNSHSTAIRGAMGAMLFLSSLLLIMHVKQGDSEEDNSHDN</sequence>
<protein>
    <submittedName>
        <fullName evidence="3">Uncharacterized protein</fullName>
    </submittedName>
</protein>
<gene>
    <name evidence="3" type="ORF">L596_023062</name>
</gene>
<dbReference type="Proteomes" id="UP000298663">
    <property type="component" value="Unassembled WGS sequence"/>
</dbReference>
<dbReference type="AlphaFoldDB" id="A0A4U5MCH5"/>
<evidence type="ECO:0000256" key="2">
    <source>
        <dbReference type="SAM" id="Phobius"/>
    </source>
</evidence>